<keyword evidence="1" id="KW-0812">Transmembrane</keyword>
<dbReference type="RefSeq" id="WP_141645075.1">
    <property type="nucleotide sequence ID" value="NZ_VIFM01000108.1"/>
</dbReference>
<keyword evidence="1" id="KW-1133">Transmembrane helix</keyword>
<evidence type="ECO:0000313" key="3">
    <source>
        <dbReference type="EMBL" id="TQF13217.1"/>
    </source>
</evidence>
<organism evidence="3 4">
    <name type="scientific">Myxococcus llanfairpwllgwyngyllgogerychwyrndrobwllllantysiliogogogochensis</name>
    <dbReference type="NCBI Taxonomy" id="2590453"/>
    <lineage>
        <taxon>Bacteria</taxon>
        <taxon>Pseudomonadati</taxon>
        <taxon>Myxococcota</taxon>
        <taxon>Myxococcia</taxon>
        <taxon>Myxococcales</taxon>
        <taxon>Cystobacterineae</taxon>
        <taxon>Myxococcaceae</taxon>
        <taxon>Myxococcus</taxon>
    </lineage>
</organism>
<feature type="transmembrane region" description="Helical" evidence="1">
    <location>
        <begin position="645"/>
        <end position="664"/>
    </location>
</feature>
<reference evidence="3 4" key="1">
    <citation type="submission" date="2019-06" db="EMBL/GenBank/DDBJ databases">
        <authorList>
            <person name="Livingstone P."/>
            <person name="Whitworth D."/>
        </authorList>
    </citation>
    <scope>NUCLEOTIDE SEQUENCE [LARGE SCALE GENOMIC DNA]</scope>
    <source>
        <strain evidence="3 4">AM401</strain>
    </source>
</reference>
<proteinExistence type="predicted"/>
<feature type="chain" id="PRO_5021932959" evidence="2">
    <location>
        <begin position="25"/>
        <end position="673"/>
    </location>
</feature>
<dbReference type="Proteomes" id="UP000315369">
    <property type="component" value="Unassembled WGS sequence"/>
</dbReference>
<evidence type="ECO:0000256" key="1">
    <source>
        <dbReference type="SAM" id="Phobius"/>
    </source>
</evidence>
<evidence type="ECO:0000313" key="4">
    <source>
        <dbReference type="Proteomes" id="UP000315369"/>
    </source>
</evidence>
<dbReference type="EMBL" id="VIFM01000108">
    <property type="protein sequence ID" value="TQF13217.1"/>
    <property type="molecule type" value="Genomic_DNA"/>
</dbReference>
<gene>
    <name evidence="3" type="ORF">FJV41_25085</name>
</gene>
<name>A0A540WW52_9BACT</name>
<dbReference type="AlphaFoldDB" id="A0A540WW52"/>
<evidence type="ECO:0000256" key="2">
    <source>
        <dbReference type="SAM" id="SignalP"/>
    </source>
</evidence>
<keyword evidence="1" id="KW-0472">Membrane</keyword>
<protein>
    <submittedName>
        <fullName evidence="3">Uncharacterized protein</fullName>
    </submittedName>
</protein>
<sequence length="673" mass="73318">MWLRSLLASLLVLMLLAPVRSADACGPDFPHRLLVDRAGTLGELPDGAFSLEATRLAPKPLESFRVMEGGDEPVDARTGGGARETELYEAGARAFTSGDAQTARARFNDVLALPAGERRHYSTFAAFMLGRNAGAGFEQDAQHGFERTRQLAREGFDDPLGLAVASLGEQARGLLRAGDDAGAIRLYAEQAAHGSGGAVTSLLMVARALARDEARLHAALKDPLAQRLMTTFVWTRGQEWYGSEDTSGGGLAAVLEALASVQGLAGADRLAAGAWRAGRFDLAERFAQHGQTPLAAWVKGKLALRRGDPSSAEVYLSEAARGLPASEDWVGEGMVPRRPLCRVEGERGVLALARGDFFQAAERMLASCSWPDLAYVAERVLSVDELQRFVAAHPPSGEERCKPEVGQLWHDDDVGEGADLSQRLRLLLARRLLRIGRADEALEHFRGTQWEGPARQYADALKQSTLAHDAVTQAEALFTAAKLARGLGLEMLGTEVAPDWGWVDGNYDLGTYEEQEELSAGAEQSREALSGTPLLGVPEQQRVQSHAPPYPWRFHYRSTAADLAQRGAALLPPRSQAYAMMLCHAARYVSSSEPERVQRLWQTYLKVGAAIDEPWWSFGHSCPEPDFEKVRAQQAQQALGKRQRLMMFGGALLFPAMLGAAFYLRRKRRATSP</sequence>
<feature type="signal peptide" evidence="2">
    <location>
        <begin position="1"/>
        <end position="24"/>
    </location>
</feature>
<keyword evidence="2" id="KW-0732">Signal</keyword>
<dbReference type="OrthoDB" id="179859at2"/>
<comment type="caution">
    <text evidence="3">The sequence shown here is derived from an EMBL/GenBank/DDBJ whole genome shotgun (WGS) entry which is preliminary data.</text>
</comment>
<accession>A0A540WW52</accession>
<keyword evidence="4" id="KW-1185">Reference proteome</keyword>